<dbReference type="InterPro" id="IPR050386">
    <property type="entry name" value="Glycosyl_hydrolase_5"/>
</dbReference>
<gene>
    <name evidence="10" type="ORF">J2S75_001757</name>
</gene>
<dbReference type="RefSeq" id="WP_307019439.1">
    <property type="nucleotide sequence ID" value="NZ_JAUSUI010000003.1"/>
</dbReference>
<protein>
    <recommendedName>
        <fullName evidence="9">Glycoside hydrolase family 5 domain-containing protein</fullName>
    </recommendedName>
</protein>
<evidence type="ECO:0000256" key="1">
    <source>
        <dbReference type="ARBA" id="ARBA00005641"/>
    </source>
</evidence>
<dbReference type="PANTHER" id="PTHR31297">
    <property type="entry name" value="GLUCAN ENDO-1,6-BETA-GLUCOSIDASE B"/>
    <property type="match status" value="1"/>
</dbReference>
<name>A0ABU0BA72_9HYPH</name>
<evidence type="ECO:0000256" key="5">
    <source>
        <dbReference type="ARBA" id="ARBA00023295"/>
    </source>
</evidence>
<dbReference type="InterPro" id="IPR017853">
    <property type="entry name" value="GH"/>
</dbReference>
<keyword evidence="5 7" id="KW-0326">Glycosidase</keyword>
<evidence type="ECO:0000259" key="9">
    <source>
        <dbReference type="Pfam" id="PF00150"/>
    </source>
</evidence>
<evidence type="ECO:0000256" key="4">
    <source>
        <dbReference type="ARBA" id="ARBA00023277"/>
    </source>
</evidence>
<evidence type="ECO:0000256" key="6">
    <source>
        <dbReference type="ARBA" id="ARBA00023326"/>
    </source>
</evidence>
<dbReference type="Pfam" id="PF00150">
    <property type="entry name" value="Cellulase"/>
    <property type="match status" value="1"/>
</dbReference>
<dbReference type="EMBL" id="JAUSUI010000003">
    <property type="protein sequence ID" value="MDQ0302729.1"/>
    <property type="molecule type" value="Genomic_DNA"/>
</dbReference>
<keyword evidence="4" id="KW-0119">Carbohydrate metabolism</keyword>
<evidence type="ECO:0000256" key="3">
    <source>
        <dbReference type="ARBA" id="ARBA00023001"/>
    </source>
</evidence>
<dbReference type="PROSITE" id="PS00659">
    <property type="entry name" value="GLYCOSYL_HYDROL_F5"/>
    <property type="match status" value="1"/>
</dbReference>
<feature type="domain" description="Glycoside hydrolase family 5" evidence="9">
    <location>
        <begin position="121"/>
        <end position="360"/>
    </location>
</feature>
<sequence>MIRCALPLATALLLAAAPALALTDTPAAPAGSATVVAPATPGGVPAAAPGFIRAEGTRFVNPDGSTFNIKGMSFGNWLLPEGYMFKFTVQRSPQDIEDVIEYLAGPEEAARFWKEFREAYIQEEDVAFLAASGFTTIRVPLHWKFFLDPANPDKVDPNGEGWGRIDRLVGWAKAHNIKLILDIHAAPGGQTGVNHDDGVGYPLTFYVPEYKRRTLTMWRAIAERYKDETAVLGYDLLNEPITPYHDTDFLNSRLEPFYRELVETIRAVDPNHPIMLAGAQWSTNFDVFGKPFADNLGYTYHMFWAGPQRSSIQKYVNFANRWQVPIFIGETGELNDDWNQKFRTLNERFGLGWSFWTYKNLDTPSTVASINRPQGWDAIALFGSVPKSQWPTMDKPSREQVAATLREYIANARFANTTIRASYVASLGLSATCPRLAAAGAAAPASARPAAASAAPLAAVGEASLAAVTSCP</sequence>
<evidence type="ECO:0000256" key="2">
    <source>
        <dbReference type="ARBA" id="ARBA00022801"/>
    </source>
</evidence>
<evidence type="ECO:0000313" key="10">
    <source>
        <dbReference type="EMBL" id="MDQ0302729.1"/>
    </source>
</evidence>
<comment type="similarity">
    <text evidence="1 7">Belongs to the glycosyl hydrolase 5 (cellulase A) family.</text>
</comment>
<keyword evidence="11" id="KW-1185">Reference proteome</keyword>
<feature type="signal peptide" evidence="8">
    <location>
        <begin position="1"/>
        <end position="21"/>
    </location>
</feature>
<evidence type="ECO:0000313" key="11">
    <source>
        <dbReference type="Proteomes" id="UP001224682"/>
    </source>
</evidence>
<organism evidence="10 11">
    <name type="scientific">Ancylobacter polymorphus</name>
    <dbReference type="NCBI Taxonomy" id="223390"/>
    <lineage>
        <taxon>Bacteria</taxon>
        <taxon>Pseudomonadati</taxon>
        <taxon>Pseudomonadota</taxon>
        <taxon>Alphaproteobacteria</taxon>
        <taxon>Hyphomicrobiales</taxon>
        <taxon>Xanthobacteraceae</taxon>
        <taxon>Ancylobacter</taxon>
    </lineage>
</organism>
<reference evidence="10 11" key="1">
    <citation type="submission" date="2023-07" db="EMBL/GenBank/DDBJ databases">
        <title>Genomic Encyclopedia of Type Strains, Phase IV (KMG-IV): sequencing the most valuable type-strain genomes for metagenomic binning, comparative biology and taxonomic classification.</title>
        <authorList>
            <person name="Goeker M."/>
        </authorList>
    </citation>
    <scope>NUCLEOTIDE SEQUENCE [LARGE SCALE GENOMIC DNA]</scope>
    <source>
        <strain evidence="10 11">DSM 2457</strain>
    </source>
</reference>
<accession>A0ABU0BA72</accession>
<dbReference type="PANTHER" id="PTHR31297:SF41">
    <property type="entry name" value="ENDOGLUCANASE, PUTATIVE (AFU_ORTHOLOGUE AFUA_5G01830)-RELATED"/>
    <property type="match status" value="1"/>
</dbReference>
<dbReference type="Gene3D" id="3.20.20.80">
    <property type="entry name" value="Glycosidases"/>
    <property type="match status" value="1"/>
</dbReference>
<dbReference type="SUPFAM" id="SSF51445">
    <property type="entry name" value="(Trans)glycosidases"/>
    <property type="match status" value="1"/>
</dbReference>
<keyword evidence="3" id="KW-0136">Cellulose degradation</keyword>
<dbReference type="InterPro" id="IPR018087">
    <property type="entry name" value="Glyco_hydro_5_CS"/>
</dbReference>
<dbReference type="Proteomes" id="UP001224682">
    <property type="component" value="Unassembled WGS sequence"/>
</dbReference>
<evidence type="ECO:0000256" key="8">
    <source>
        <dbReference type="SAM" id="SignalP"/>
    </source>
</evidence>
<keyword evidence="2 7" id="KW-0378">Hydrolase</keyword>
<keyword evidence="6" id="KW-0624">Polysaccharide degradation</keyword>
<keyword evidence="8" id="KW-0732">Signal</keyword>
<dbReference type="InterPro" id="IPR001547">
    <property type="entry name" value="Glyco_hydro_5"/>
</dbReference>
<proteinExistence type="inferred from homology"/>
<feature type="chain" id="PRO_5045527742" description="Glycoside hydrolase family 5 domain-containing protein" evidence="8">
    <location>
        <begin position="22"/>
        <end position="472"/>
    </location>
</feature>
<comment type="caution">
    <text evidence="10">The sequence shown here is derived from an EMBL/GenBank/DDBJ whole genome shotgun (WGS) entry which is preliminary data.</text>
</comment>
<evidence type="ECO:0000256" key="7">
    <source>
        <dbReference type="RuleBase" id="RU361153"/>
    </source>
</evidence>